<comment type="function">
    <text evidence="1">Transcriptional repressor of xylose-utilizing enzymes.</text>
</comment>
<keyword evidence="5" id="KW-1185">Reference proteome</keyword>
<dbReference type="OrthoDB" id="9796533at2"/>
<evidence type="ECO:0000313" key="4">
    <source>
        <dbReference type="EMBL" id="KRM34903.1"/>
    </source>
</evidence>
<dbReference type="EMBL" id="AZGA01000020">
    <property type="protein sequence ID" value="KRM34903.1"/>
    <property type="molecule type" value="Genomic_DNA"/>
</dbReference>
<dbReference type="AlphaFoldDB" id="X0QJI2"/>
<dbReference type="Gene3D" id="3.30.420.40">
    <property type="match status" value="2"/>
</dbReference>
<gene>
    <name evidence="4" type="ORF">FC83_GL002043</name>
</gene>
<reference evidence="4 5" key="1">
    <citation type="journal article" date="2015" name="Genome Announc.">
        <title>Expanding the biotechnology potential of lactobacilli through comparative genomics of 213 strains and associated genera.</title>
        <authorList>
            <person name="Sun Z."/>
            <person name="Harris H.M."/>
            <person name="McCann A."/>
            <person name="Guo C."/>
            <person name="Argimon S."/>
            <person name="Zhang W."/>
            <person name="Yang X."/>
            <person name="Jeffery I.B."/>
            <person name="Cooney J.C."/>
            <person name="Kagawa T.F."/>
            <person name="Liu W."/>
            <person name="Song Y."/>
            <person name="Salvetti E."/>
            <person name="Wrobel A."/>
            <person name="Rasinkangas P."/>
            <person name="Parkhill J."/>
            <person name="Rea M.C."/>
            <person name="O'Sullivan O."/>
            <person name="Ritari J."/>
            <person name="Douillard F.P."/>
            <person name="Paul Ross R."/>
            <person name="Yang R."/>
            <person name="Briner A.E."/>
            <person name="Felis G.E."/>
            <person name="de Vos W.M."/>
            <person name="Barrangou R."/>
            <person name="Klaenhammer T.R."/>
            <person name="Caufield P.W."/>
            <person name="Cui Y."/>
            <person name="Zhang H."/>
            <person name="O'Toole P.W."/>
        </authorList>
    </citation>
    <scope>NUCLEOTIDE SEQUENCE [LARGE SCALE GENOMIC DNA]</scope>
    <source>
        <strain evidence="4 5">DSM 18527</strain>
    </source>
</reference>
<proteinExistence type="inferred from homology"/>
<comment type="similarity">
    <text evidence="2">Belongs to the ROK (NagC/XylR) family.</text>
</comment>
<dbReference type="Proteomes" id="UP000051236">
    <property type="component" value="Unassembled WGS sequence"/>
</dbReference>
<organism evidence="4 5">
    <name type="scientific">Agrilactobacillus composti DSM 18527 = JCM 14202</name>
    <dbReference type="NCBI Taxonomy" id="1423734"/>
    <lineage>
        <taxon>Bacteria</taxon>
        <taxon>Bacillati</taxon>
        <taxon>Bacillota</taxon>
        <taxon>Bacilli</taxon>
        <taxon>Lactobacillales</taxon>
        <taxon>Lactobacillaceae</taxon>
        <taxon>Agrilactobacillus</taxon>
    </lineage>
</organism>
<dbReference type="PANTHER" id="PTHR18964:SF149">
    <property type="entry name" value="BIFUNCTIONAL UDP-N-ACETYLGLUCOSAMINE 2-EPIMERASE_N-ACETYLMANNOSAMINE KINASE"/>
    <property type="match status" value="1"/>
</dbReference>
<dbReference type="InterPro" id="IPR049874">
    <property type="entry name" value="ROK_cs"/>
</dbReference>
<dbReference type="SUPFAM" id="SSF53067">
    <property type="entry name" value="Actin-like ATPase domain"/>
    <property type="match status" value="1"/>
</dbReference>
<dbReference type="eggNOG" id="COG1940">
    <property type="taxonomic scope" value="Bacteria"/>
</dbReference>
<dbReference type="InterPro" id="IPR043129">
    <property type="entry name" value="ATPase_NBD"/>
</dbReference>
<evidence type="ECO:0000313" key="5">
    <source>
        <dbReference type="Proteomes" id="UP000051236"/>
    </source>
</evidence>
<name>X0QJI2_9LACO</name>
<evidence type="ECO:0000256" key="3">
    <source>
        <dbReference type="ARBA" id="ARBA00022629"/>
    </source>
</evidence>
<dbReference type="PROSITE" id="PS01125">
    <property type="entry name" value="ROK"/>
    <property type="match status" value="1"/>
</dbReference>
<keyword evidence="3" id="KW-0119">Carbohydrate metabolism</keyword>
<dbReference type="PANTHER" id="PTHR18964">
    <property type="entry name" value="ROK (REPRESSOR, ORF, KINASE) FAMILY"/>
    <property type="match status" value="1"/>
</dbReference>
<dbReference type="Pfam" id="PF00480">
    <property type="entry name" value="ROK"/>
    <property type="match status" value="1"/>
</dbReference>
<dbReference type="RefSeq" id="WP_035451229.1">
    <property type="nucleotide sequence ID" value="NZ_AZGA01000020.1"/>
</dbReference>
<evidence type="ECO:0000256" key="1">
    <source>
        <dbReference type="ARBA" id="ARBA00002486"/>
    </source>
</evidence>
<accession>X0QJI2</accession>
<evidence type="ECO:0000256" key="2">
    <source>
        <dbReference type="ARBA" id="ARBA00006479"/>
    </source>
</evidence>
<dbReference type="PATRIC" id="fig|1423734.3.peg.2066"/>
<dbReference type="Gene3D" id="1.10.10.10">
    <property type="entry name" value="Winged helix-like DNA-binding domain superfamily/Winged helix DNA-binding domain"/>
    <property type="match status" value="1"/>
</dbReference>
<dbReference type="STRING" id="1423734.FC83_GL002043"/>
<protein>
    <submittedName>
        <fullName evidence="4">Transcriptional regulator</fullName>
    </submittedName>
</protein>
<keyword evidence="3" id="KW-0859">Xylose metabolism</keyword>
<dbReference type="InterPro" id="IPR036390">
    <property type="entry name" value="WH_DNA-bd_sf"/>
</dbReference>
<dbReference type="GO" id="GO:0042732">
    <property type="term" value="P:D-xylose metabolic process"/>
    <property type="evidence" value="ECO:0007669"/>
    <property type="project" value="UniProtKB-KW"/>
</dbReference>
<sequence length="388" mass="43123">MVPITSKDNLRQANRKLVLQEIVNSEYTTRVAISRKLGLNKSTISSIYDDLKKEQLVEEVGEGAASHAGGRKPTNIKLHASYGFTMSFDISFRNLHFMINYLDSSVIEQSEISIYQKSIQEILAIIEAKIDQTLQTVQSVRGLLGICLSIHGIVNERQAITYSPFVDFDNLDLRQLLMAKYQVPVVLENESNLTAVYVRDFMPVAANPNLVAISIHKGIGSGIILNQRLFRGFKGQAGEIGRTLIKTAEGKLIPVEQICSEDSIINYLKTQLKTEKLNRGQVIALYRAHNKAVILAMNTFVAEISTLIYNASMYFDTGTVYLGSPLMEEATEIFDQVAESVQRLNNNAINLHLLANSDMATLFGACSVITHQVLDLVGYQLNFSGVQK</sequence>
<dbReference type="InterPro" id="IPR000600">
    <property type="entry name" value="ROK"/>
</dbReference>
<dbReference type="InterPro" id="IPR036388">
    <property type="entry name" value="WH-like_DNA-bd_sf"/>
</dbReference>
<dbReference type="SUPFAM" id="SSF46785">
    <property type="entry name" value="Winged helix' DNA-binding domain"/>
    <property type="match status" value="1"/>
</dbReference>
<comment type="caution">
    <text evidence="4">The sequence shown here is derived from an EMBL/GenBank/DDBJ whole genome shotgun (WGS) entry which is preliminary data.</text>
</comment>